<evidence type="ECO:0000256" key="1">
    <source>
        <dbReference type="SAM" id="MobiDB-lite"/>
    </source>
</evidence>
<protein>
    <submittedName>
        <fullName evidence="2">Uncharacterized protein</fullName>
    </submittedName>
</protein>
<proteinExistence type="predicted"/>
<keyword evidence="3" id="KW-1185">Reference proteome</keyword>
<reference evidence="2" key="1">
    <citation type="submission" date="2021-01" db="UniProtKB">
        <authorList>
            <consortium name="EnsemblPlants"/>
        </authorList>
    </citation>
    <scope>IDENTIFICATION</scope>
</reference>
<feature type="compositionally biased region" description="Polar residues" evidence="1">
    <location>
        <begin position="121"/>
        <end position="139"/>
    </location>
</feature>
<feature type="region of interest" description="Disordered" evidence="1">
    <location>
        <begin position="1"/>
        <end position="29"/>
    </location>
</feature>
<organism evidence="2 3">
    <name type="scientific">Kalanchoe fedtschenkoi</name>
    <name type="common">Lavender scallops</name>
    <name type="synonym">South American air plant</name>
    <dbReference type="NCBI Taxonomy" id="63787"/>
    <lineage>
        <taxon>Eukaryota</taxon>
        <taxon>Viridiplantae</taxon>
        <taxon>Streptophyta</taxon>
        <taxon>Embryophyta</taxon>
        <taxon>Tracheophyta</taxon>
        <taxon>Spermatophyta</taxon>
        <taxon>Magnoliopsida</taxon>
        <taxon>eudicotyledons</taxon>
        <taxon>Gunneridae</taxon>
        <taxon>Pentapetalae</taxon>
        <taxon>Saxifragales</taxon>
        <taxon>Crassulaceae</taxon>
        <taxon>Kalanchoe</taxon>
    </lineage>
</organism>
<dbReference type="Gramene" id="Kaladp0032s0039.1.v1.1">
    <property type="protein sequence ID" value="Kaladp0032s0039.1.v1.1.CDS.1"/>
    <property type="gene ID" value="Kaladp0032s0039.v1.1"/>
</dbReference>
<dbReference type="Proteomes" id="UP000594263">
    <property type="component" value="Unplaced"/>
</dbReference>
<evidence type="ECO:0000313" key="2">
    <source>
        <dbReference type="EnsemblPlants" id="Kaladp0032s0039.1.v1.1.CDS.1"/>
    </source>
</evidence>
<dbReference type="AlphaFoldDB" id="A0A7N0TCF3"/>
<accession>A0A7N0TCF3</accession>
<sequence length="149" mass="16113">MVEEMYKEEFGESETISMSSPDRCLSNAPKSVSSWASIDAADEELQRNLMSVASAGSHPHKFSESTSKPDFAASVESTGPLADFFRNRSHGDDDLGFGLMKFEGDRRHNALDHGLYHSEISSLNQDGDGNSLAQDSQVSLGLGVTGTRP</sequence>
<feature type="compositionally biased region" description="Basic and acidic residues" evidence="1">
    <location>
        <begin position="1"/>
        <end position="10"/>
    </location>
</feature>
<evidence type="ECO:0000313" key="3">
    <source>
        <dbReference type="Proteomes" id="UP000594263"/>
    </source>
</evidence>
<dbReference type="EnsemblPlants" id="Kaladp0032s0039.1.v1.1">
    <property type="protein sequence ID" value="Kaladp0032s0039.1.v1.1.CDS.1"/>
    <property type="gene ID" value="Kaladp0032s0039.v1.1"/>
</dbReference>
<name>A0A7N0TCF3_KALFE</name>
<feature type="region of interest" description="Disordered" evidence="1">
    <location>
        <begin position="121"/>
        <end position="149"/>
    </location>
</feature>